<dbReference type="RefSeq" id="WP_183602241.1">
    <property type="nucleotide sequence ID" value="NZ_JACHXK010000011.1"/>
</dbReference>
<organism evidence="4 5">
    <name type="scientific">Paenibacillus phyllosphaerae</name>
    <dbReference type="NCBI Taxonomy" id="274593"/>
    <lineage>
        <taxon>Bacteria</taxon>
        <taxon>Bacillati</taxon>
        <taxon>Bacillota</taxon>
        <taxon>Bacilli</taxon>
        <taxon>Bacillales</taxon>
        <taxon>Paenibacillaceae</taxon>
        <taxon>Paenibacillus</taxon>
    </lineage>
</organism>
<dbReference type="Proteomes" id="UP000570361">
    <property type="component" value="Unassembled WGS sequence"/>
</dbReference>
<evidence type="ECO:0000256" key="2">
    <source>
        <dbReference type="ARBA" id="ARBA00022723"/>
    </source>
</evidence>
<evidence type="ECO:0000256" key="1">
    <source>
        <dbReference type="ARBA" id="ARBA00008635"/>
    </source>
</evidence>
<dbReference type="AlphaFoldDB" id="A0A7W5FPM9"/>
<sequence>MLKLFEYNWQVREDWFNWCETVNEEELLKQRTGGVGSILYTLYHIINVELGWISGMQGSQGQFRHFEDCNSVAKLREYSAQSHAQIAPFLYAWDGSLQDRILKDQNHEGEWEQFRYGEVLQHVLVHEIHHIGQLSIWSRELGKQPVTANLIRRGLFDPIVHPSV</sequence>
<feature type="binding site" evidence="3">
    <location>
        <position position="130"/>
    </location>
    <ligand>
        <name>a divalent metal cation</name>
        <dbReference type="ChEBI" id="CHEBI:60240"/>
    </ligand>
</feature>
<dbReference type="SUPFAM" id="SSF109854">
    <property type="entry name" value="DinB/YfiT-like putative metalloenzymes"/>
    <property type="match status" value="1"/>
</dbReference>
<feature type="binding site" evidence="3">
    <location>
        <position position="126"/>
    </location>
    <ligand>
        <name>a divalent metal cation</name>
        <dbReference type="ChEBI" id="CHEBI:60240"/>
    </ligand>
</feature>
<comment type="caution">
    <text evidence="4">The sequence shown here is derived from an EMBL/GenBank/DDBJ whole genome shotgun (WGS) entry which is preliminary data.</text>
</comment>
<dbReference type="GO" id="GO:0046872">
    <property type="term" value="F:metal ion binding"/>
    <property type="evidence" value="ECO:0007669"/>
    <property type="project" value="UniProtKB-KW"/>
</dbReference>
<dbReference type="PANTHER" id="PTHR37302">
    <property type="entry name" value="SLR1116 PROTEIN"/>
    <property type="match status" value="1"/>
</dbReference>
<comment type="similarity">
    <text evidence="1">Belongs to the DinB family.</text>
</comment>
<dbReference type="Gene3D" id="1.20.120.450">
    <property type="entry name" value="dinb family like domain"/>
    <property type="match status" value="1"/>
</dbReference>
<reference evidence="4 5" key="1">
    <citation type="submission" date="2020-08" db="EMBL/GenBank/DDBJ databases">
        <title>Genomic Encyclopedia of Type Strains, Phase III (KMG-III): the genomes of soil and plant-associated and newly described type strains.</title>
        <authorList>
            <person name="Whitman W."/>
        </authorList>
    </citation>
    <scope>NUCLEOTIDE SEQUENCE [LARGE SCALE GENOMIC DNA]</scope>
    <source>
        <strain evidence="4 5">CECT 5862</strain>
    </source>
</reference>
<evidence type="ECO:0000256" key="3">
    <source>
        <dbReference type="PIRSR" id="PIRSR607837-1"/>
    </source>
</evidence>
<dbReference type="InterPro" id="IPR007837">
    <property type="entry name" value="DinB"/>
</dbReference>
<keyword evidence="5" id="KW-1185">Reference proteome</keyword>
<keyword evidence="2 3" id="KW-0479">Metal-binding</keyword>
<dbReference type="Pfam" id="PF05163">
    <property type="entry name" value="DinB"/>
    <property type="match status" value="1"/>
</dbReference>
<dbReference type="EMBL" id="JACHXK010000011">
    <property type="protein sequence ID" value="MBB3112199.1"/>
    <property type="molecule type" value="Genomic_DNA"/>
</dbReference>
<feature type="binding site" evidence="3">
    <location>
        <position position="44"/>
    </location>
    <ligand>
        <name>a divalent metal cation</name>
        <dbReference type="ChEBI" id="CHEBI:60240"/>
    </ligand>
</feature>
<dbReference type="PANTHER" id="PTHR37302:SF3">
    <property type="entry name" value="DAMAGE-INDUCIBLE PROTEIN DINB"/>
    <property type="match status" value="1"/>
</dbReference>
<evidence type="ECO:0000313" key="5">
    <source>
        <dbReference type="Proteomes" id="UP000570361"/>
    </source>
</evidence>
<dbReference type="InterPro" id="IPR034660">
    <property type="entry name" value="DinB/YfiT-like"/>
</dbReference>
<name>A0A7W5FPM9_9BACL</name>
<accession>A0A7W5FPM9</accession>
<evidence type="ECO:0000313" key="4">
    <source>
        <dbReference type="EMBL" id="MBB3112199.1"/>
    </source>
</evidence>
<protein>
    <submittedName>
        <fullName evidence="4">Putative damage-inducible protein DinB</fullName>
    </submittedName>
</protein>
<proteinExistence type="inferred from homology"/>
<gene>
    <name evidence="4" type="ORF">FHS18_004285</name>
</gene>